<gene>
    <name evidence="2" type="ORF">KDU71_02575</name>
</gene>
<keyword evidence="1" id="KW-1133">Transmembrane helix</keyword>
<name>A0A941F296_9BACT</name>
<organism evidence="2 3">
    <name type="scientific">Carboxylicivirga sediminis</name>
    <dbReference type="NCBI Taxonomy" id="2006564"/>
    <lineage>
        <taxon>Bacteria</taxon>
        <taxon>Pseudomonadati</taxon>
        <taxon>Bacteroidota</taxon>
        <taxon>Bacteroidia</taxon>
        <taxon>Marinilabiliales</taxon>
        <taxon>Marinilabiliaceae</taxon>
        <taxon>Carboxylicivirga</taxon>
    </lineage>
</organism>
<dbReference type="AlphaFoldDB" id="A0A941F296"/>
<dbReference type="RefSeq" id="WP_212188334.1">
    <property type="nucleotide sequence ID" value="NZ_JAGTAR010000002.1"/>
</dbReference>
<reference evidence="2" key="1">
    <citation type="journal article" date="2018" name="Int. J. Syst. Evol. Microbiol.">
        <title>Carboxylicivirga sediminis sp. nov., isolated from coastal sediment.</title>
        <authorList>
            <person name="Wang F.Q."/>
            <person name="Ren L.H."/>
            <person name="Zou R.J."/>
            <person name="Sun Y.Z."/>
            <person name="Liu X.J."/>
            <person name="Jiang F."/>
            <person name="Liu L.J."/>
        </authorList>
    </citation>
    <scope>NUCLEOTIDE SEQUENCE</scope>
    <source>
        <strain evidence="2">JR1</strain>
    </source>
</reference>
<keyword evidence="3" id="KW-1185">Reference proteome</keyword>
<evidence type="ECO:0000313" key="2">
    <source>
        <dbReference type="EMBL" id="MBR8534430.1"/>
    </source>
</evidence>
<keyword evidence="1" id="KW-0812">Transmembrane</keyword>
<reference evidence="2" key="2">
    <citation type="submission" date="2021-04" db="EMBL/GenBank/DDBJ databases">
        <authorList>
            <person name="Zhang T."/>
            <person name="Zhang Y."/>
            <person name="Lu D."/>
            <person name="Zuo D."/>
            <person name="Du Z."/>
        </authorList>
    </citation>
    <scope>NUCLEOTIDE SEQUENCE</scope>
    <source>
        <strain evidence="2">JR1</strain>
    </source>
</reference>
<feature type="transmembrane region" description="Helical" evidence="1">
    <location>
        <begin position="17"/>
        <end position="34"/>
    </location>
</feature>
<evidence type="ECO:0000313" key="3">
    <source>
        <dbReference type="Proteomes" id="UP000679220"/>
    </source>
</evidence>
<dbReference type="EMBL" id="JAGTAR010000002">
    <property type="protein sequence ID" value="MBR8534430.1"/>
    <property type="molecule type" value="Genomic_DNA"/>
</dbReference>
<dbReference type="Proteomes" id="UP000679220">
    <property type="component" value="Unassembled WGS sequence"/>
</dbReference>
<proteinExistence type="predicted"/>
<accession>A0A941F296</accession>
<keyword evidence="1" id="KW-0472">Membrane</keyword>
<evidence type="ECO:0000256" key="1">
    <source>
        <dbReference type="SAM" id="Phobius"/>
    </source>
</evidence>
<protein>
    <submittedName>
        <fullName evidence="2">Uncharacterized protein</fullName>
    </submittedName>
</protein>
<sequence length="164" mass="18200">MVPFLAAAASGDTMKKVGIVVGAGALLGLGYWGYKSYQKKANQKQAARKYGDGSKEGKAVEYAGQIYSALHAGWFNMVEDEKSLYKTALEMHKNGVNMRLVGDAYRDLYSKELIMELNRLLKPEELTIFNNALNGKYQPVSQTAKYLKAASYTNPLLTPLTWFS</sequence>
<comment type="caution">
    <text evidence="2">The sequence shown here is derived from an EMBL/GenBank/DDBJ whole genome shotgun (WGS) entry which is preliminary data.</text>
</comment>